<proteinExistence type="inferred from homology"/>
<keyword evidence="8 12" id="KW-0238">DNA-binding</keyword>
<reference evidence="14" key="1">
    <citation type="journal article" date="2021" name="PeerJ">
        <title>Extensive microbial diversity within the chicken gut microbiome revealed by metagenomics and culture.</title>
        <authorList>
            <person name="Gilroy R."/>
            <person name="Ravi A."/>
            <person name="Getino M."/>
            <person name="Pursley I."/>
            <person name="Horton D.L."/>
            <person name="Alikhan N.F."/>
            <person name="Baker D."/>
            <person name="Gharbi K."/>
            <person name="Hall N."/>
            <person name="Watson M."/>
            <person name="Adriaenssens E.M."/>
            <person name="Foster-Nyarko E."/>
            <person name="Jarju S."/>
            <person name="Secka A."/>
            <person name="Antonio M."/>
            <person name="Oren A."/>
            <person name="Chaudhuri R.R."/>
            <person name="La Ragione R."/>
            <person name="Hildebrand F."/>
            <person name="Pallen M.J."/>
        </authorList>
    </citation>
    <scope>NUCLEOTIDE SEQUENCE</scope>
    <source>
        <strain evidence="14">CHK188-16595</strain>
    </source>
</reference>
<dbReference type="CDD" id="cd00984">
    <property type="entry name" value="DnaB_C"/>
    <property type="match status" value="1"/>
</dbReference>
<dbReference type="PANTHER" id="PTHR30153">
    <property type="entry name" value="REPLICATIVE DNA HELICASE DNAB"/>
    <property type="match status" value="1"/>
</dbReference>
<dbReference type="AlphaFoldDB" id="A0A9D2MJQ7"/>
<protein>
    <recommendedName>
        <fullName evidence="11 12">Replicative DNA helicase</fullName>
        <ecNumber evidence="11 12">5.6.2.3</ecNumber>
    </recommendedName>
</protein>
<dbReference type="SUPFAM" id="SSF48024">
    <property type="entry name" value="N-terminal domain of DnaB helicase"/>
    <property type="match status" value="1"/>
</dbReference>
<dbReference type="InterPro" id="IPR016136">
    <property type="entry name" value="DNA_helicase_N/primase_C"/>
</dbReference>
<keyword evidence="9" id="KW-0413">Isomerase</keyword>
<comment type="similarity">
    <text evidence="1 12">Belongs to the helicase family. DnaB subfamily.</text>
</comment>
<evidence type="ECO:0000256" key="11">
    <source>
        <dbReference type="NCBIfam" id="TIGR00665"/>
    </source>
</evidence>
<evidence type="ECO:0000313" key="14">
    <source>
        <dbReference type="EMBL" id="HJB75380.1"/>
    </source>
</evidence>
<keyword evidence="4 12" id="KW-0547">Nucleotide-binding</keyword>
<dbReference type="InterPro" id="IPR007694">
    <property type="entry name" value="DNA_helicase_DnaB-like_C"/>
</dbReference>
<comment type="caution">
    <text evidence="14">The sequence shown here is derived from an EMBL/GenBank/DDBJ whole genome shotgun (WGS) entry which is preliminary data.</text>
</comment>
<dbReference type="Gene3D" id="3.40.50.300">
    <property type="entry name" value="P-loop containing nucleotide triphosphate hydrolases"/>
    <property type="match status" value="1"/>
</dbReference>
<dbReference type="SUPFAM" id="SSF52540">
    <property type="entry name" value="P-loop containing nucleoside triphosphate hydrolases"/>
    <property type="match status" value="1"/>
</dbReference>
<dbReference type="InterPro" id="IPR027417">
    <property type="entry name" value="P-loop_NTPase"/>
</dbReference>
<evidence type="ECO:0000256" key="2">
    <source>
        <dbReference type="ARBA" id="ARBA00022515"/>
    </source>
</evidence>
<dbReference type="PANTHER" id="PTHR30153:SF2">
    <property type="entry name" value="REPLICATIVE DNA HELICASE"/>
    <property type="match status" value="1"/>
</dbReference>
<evidence type="ECO:0000256" key="12">
    <source>
        <dbReference type="RuleBase" id="RU362085"/>
    </source>
</evidence>
<comment type="catalytic activity">
    <reaction evidence="10 12">
        <text>ATP + H2O = ADP + phosphate + H(+)</text>
        <dbReference type="Rhea" id="RHEA:13065"/>
        <dbReference type="ChEBI" id="CHEBI:15377"/>
        <dbReference type="ChEBI" id="CHEBI:15378"/>
        <dbReference type="ChEBI" id="CHEBI:30616"/>
        <dbReference type="ChEBI" id="CHEBI:43474"/>
        <dbReference type="ChEBI" id="CHEBI:456216"/>
        <dbReference type="EC" id="5.6.2.3"/>
    </reaction>
</comment>
<dbReference type="GO" id="GO:0043139">
    <property type="term" value="F:5'-3' DNA helicase activity"/>
    <property type="evidence" value="ECO:0007669"/>
    <property type="project" value="UniProtKB-EC"/>
</dbReference>
<sequence length="457" mass="51115">MPTNNSGAAAMPYSLEAEQAVLGSILIDPECMEDVVSIVKQDYFYLPQHKAIFSSMMAMFTGSKAKIDPVVIADALAKEGLYDAAGGREYLLTLRDSVPSTANVKTYAKIVEEQYYLRSLITVSQNIIETAVSNNSNASDLLEYAEQKIYDIRQGSKDDDPKKLSDVIVNDVYDRLHKITGEEKEKYQAVPSGFSLLDRYITGLGKSDLILIGARPAMGKTSFALNLAQNVSMIARKKCVFFSLEMSREQLAERLLSARAGIPSQKIRRGELTDDEWVRLGNAAGEFEEAELYLDDSSSITVPEIKAKVRRMKNVEAIIIDYLGLLQSAVRKENRVQEVSDITRNLKMMAKDLNIPVICCAQLSRGTEGRNKSHRPQLADLRESGSIEQDADIVLFLYRPDYYSGELSDDQRDQVDENATELIVAKNRHGATGTVEMTFDKEFTRFRCVEKDYGNDN</sequence>
<dbReference type="GO" id="GO:0003677">
    <property type="term" value="F:DNA binding"/>
    <property type="evidence" value="ECO:0007669"/>
    <property type="project" value="UniProtKB-UniRule"/>
</dbReference>
<dbReference type="InterPro" id="IPR007692">
    <property type="entry name" value="DNA_helicase_DnaB"/>
</dbReference>
<evidence type="ECO:0000256" key="8">
    <source>
        <dbReference type="ARBA" id="ARBA00023125"/>
    </source>
</evidence>
<dbReference type="GO" id="GO:0006269">
    <property type="term" value="P:DNA replication, synthesis of primer"/>
    <property type="evidence" value="ECO:0007669"/>
    <property type="project" value="UniProtKB-UniRule"/>
</dbReference>
<dbReference type="PROSITE" id="PS51199">
    <property type="entry name" value="SF4_HELICASE"/>
    <property type="match status" value="1"/>
</dbReference>
<organism evidence="14 15">
    <name type="scientific">Candidatus Eubacterium faecale</name>
    <dbReference type="NCBI Taxonomy" id="2838568"/>
    <lineage>
        <taxon>Bacteria</taxon>
        <taxon>Bacillati</taxon>
        <taxon>Bacillota</taxon>
        <taxon>Clostridia</taxon>
        <taxon>Eubacteriales</taxon>
        <taxon>Eubacteriaceae</taxon>
        <taxon>Eubacterium</taxon>
    </lineage>
</organism>
<dbReference type="NCBIfam" id="TIGR00665">
    <property type="entry name" value="DnaB"/>
    <property type="match status" value="1"/>
</dbReference>
<dbReference type="InterPro" id="IPR007693">
    <property type="entry name" value="DNA_helicase_DnaB-like_N"/>
</dbReference>
<dbReference type="Pfam" id="PF00772">
    <property type="entry name" value="DnaB"/>
    <property type="match status" value="1"/>
</dbReference>
<dbReference type="GO" id="GO:0016787">
    <property type="term" value="F:hydrolase activity"/>
    <property type="evidence" value="ECO:0007669"/>
    <property type="project" value="UniProtKB-KW"/>
</dbReference>
<dbReference type="Proteomes" id="UP000823877">
    <property type="component" value="Unassembled WGS sequence"/>
</dbReference>
<evidence type="ECO:0000256" key="10">
    <source>
        <dbReference type="ARBA" id="ARBA00048954"/>
    </source>
</evidence>
<evidence type="ECO:0000256" key="9">
    <source>
        <dbReference type="ARBA" id="ARBA00023235"/>
    </source>
</evidence>
<keyword evidence="2 12" id="KW-0639">Primosome</keyword>
<evidence type="ECO:0000256" key="3">
    <source>
        <dbReference type="ARBA" id="ARBA00022705"/>
    </source>
</evidence>
<comment type="function">
    <text evidence="12">The main replicative DNA helicase, it participates in initiation and elongation during chromosome replication. Travels ahead of the DNA replisome, separating dsDNA into templates for DNA synthesis. A processive ATP-dependent 5'-3' DNA helicase it has DNA-dependent ATPase activity.</text>
</comment>
<dbReference type="InterPro" id="IPR036185">
    <property type="entry name" value="DNA_heli_DnaB-like_N_sf"/>
</dbReference>
<dbReference type="Pfam" id="PF03796">
    <property type="entry name" value="DnaB_C"/>
    <property type="match status" value="1"/>
</dbReference>
<keyword evidence="5 12" id="KW-0378">Hydrolase</keyword>
<evidence type="ECO:0000256" key="4">
    <source>
        <dbReference type="ARBA" id="ARBA00022741"/>
    </source>
</evidence>
<dbReference type="GO" id="GO:0005524">
    <property type="term" value="F:ATP binding"/>
    <property type="evidence" value="ECO:0007669"/>
    <property type="project" value="UniProtKB-UniRule"/>
</dbReference>
<evidence type="ECO:0000256" key="5">
    <source>
        <dbReference type="ARBA" id="ARBA00022801"/>
    </source>
</evidence>
<evidence type="ECO:0000256" key="1">
    <source>
        <dbReference type="ARBA" id="ARBA00008428"/>
    </source>
</evidence>
<dbReference type="GO" id="GO:1990077">
    <property type="term" value="C:primosome complex"/>
    <property type="evidence" value="ECO:0007669"/>
    <property type="project" value="UniProtKB-UniRule"/>
</dbReference>
<reference evidence="14" key="2">
    <citation type="submission" date="2021-04" db="EMBL/GenBank/DDBJ databases">
        <authorList>
            <person name="Gilroy R."/>
        </authorList>
    </citation>
    <scope>NUCLEOTIDE SEQUENCE</scope>
    <source>
        <strain evidence="14">CHK188-16595</strain>
    </source>
</reference>
<dbReference type="Gene3D" id="1.10.860.10">
    <property type="entry name" value="DNAb Helicase, Chain A"/>
    <property type="match status" value="1"/>
</dbReference>
<evidence type="ECO:0000256" key="6">
    <source>
        <dbReference type="ARBA" id="ARBA00022806"/>
    </source>
</evidence>
<name>A0A9D2MJQ7_9FIRM</name>
<dbReference type="EMBL" id="DWXN01000012">
    <property type="protein sequence ID" value="HJB75380.1"/>
    <property type="molecule type" value="Genomic_DNA"/>
</dbReference>
<evidence type="ECO:0000256" key="7">
    <source>
        <dbReference type="ARBA" id="ARBA00022840"/>
    </source>
</evidence>
<accession>A0A9D2MJQ7</accession>
<evidence type="ECO:0000313" key="15">
    <source>
        <dbReference type="Proteomes" id="UP000823877"/>
    </source>
</evidence>
<dbReference type="GO" id="GO:0005829">
    <property type="term" value="C:cytosol"/>
    <property type="evidence" value="ECO:0007669"/>
    <property type="project" value="TreeGrafter"/>
</dbReference>
<keyword evidence="7 12" id="KW-0067">ATP-binding</keyword>
<evidence type="ECO:0000259" key="13">
    <source>
        <dbReference type="PROSITE" id="PS51199"/>
    </source>
</evidence>
<keyword evidence="3 12" id="KW-0235">DNA replication</keyword>
<keyword evidence="6 12" id="KW-0347">Helicase</keyword>
<dbReference type="EC" id="5.6.2.3" evidence="11 12"/>
<feature type="domain" description="SF4 helicase" evidence="13">
    <location>
        <begin position="183"/>
        <end position="453"/>
    </location>
</feature>
<gene>
    <name evidence="14" type="primary">dnaB</name>
    <name evidence="14" type="ORF">IAA37_06895</name>
</gene>